<evidence type="ECO:0000256" key="1">
    <source>
        <dbReference type="SAM" id="MobiDB-lite"/>
    </source>
</evidence>
<sequence>MPKQLPPANASPPLKKKPAISDSTSSASRKLGSAAPNASISRPATRSTRAGSPKIHAPHAGNPDATYDDFLNELADLLRAWRSTTTIVLGDFNAVIGS</sequence>
<evidence type="ECO:0000313" key="3">
    <source>
        <dbReference type="WBParaSite" id="PSAMB.scaffold1634size29213.g14325.t1"/>
    </source>
</evidence>
<dbReference type="WBParaSite" id="PSAMB.scaffold1634size29213.g14325.t1">
    <property type="protein sequence ID" value="PSAMB.scaffold1634size29213.g14325.t1"/>
    <property type="gene ID" value="PSAMB.scaffold1634size29213.g14325"/>
</dbReference>
<dbReference type="SUPFAM" id="SSF56219">
    <property type="entry name" value="DNase I-like"/>
    <property type="match status" value="1"/>
</dbReference>
<keyword evidence="2" id="KW-1185">Reference proteome</keyword>
<protein>
    <submittedName>
        <fullName evidence="3">Endonuclease/exonuclease/phosphatase domain-containing protein</fullName>
    </submittedName>
</protein>
<accession>A0A914V7V2</accession>
<name>A0A914V7V2_9BILA</name>
<proteinExistence type="predicted"/>
<dbReference type="InterPro" id="IPR036691">
    <property type="entry name" value="Endo/exonu/phosph_ase_sf"/>
</dbReference>
<reference evidence="3" key="1">
    <citation type="submission" date="2022-11" db="UniProtKB">
        <authorList>
            <consortium name="WormBaseParasite"/>
        </authorList>
    </citation>
    <scope>IDENTIFICATION</scope>
</reference>
<dbReference type="Proteomes" id="UP000887566">
    <property type="component" value="Unplaced"/>
</dbReference>
<evidence type="ECO:0000313" key="2">
    <source>
        <dbReference type="Proteomes" id="UP000887566"/>
    </source>
</evidence>
<feature type="compositionally biased region" description="Polar residues" evidence="1">
    <location>
        <begin position="36"/>
        <end position="50"/>
    </location>
</feature>
<dbReference type="AlphaFoldDB" id="A0A914V7V2"/>
<organism evidence="2 3">
    <name type="scientific">Plectus sambesii</name>
    <dbReference type="NCBI Taxonomy" id="2011161"/>
    <lineage>
        <taxon>Eukaryota</taxon>
        <taxon>Metazoa</taxon>
        <taxon>Ecdysozoa</taxon>
        <taxon>Nematoda</taxon>
        <taxon>Chromadorea</taxon>
        <taxon>Plectida</taxon>
        <taxon>Plectina</taxon>
        <taxon>Plectoidea</taxon>
        <taxon>Plectidae</taxon>
        <taxon>Plectus</taxon>
    </lineage>
</organism>
<feature type="region of interest" description="Disordered" evidence="1">
    <location>
        <begin position="1"/>
        <end position="66"/>
    </location>
</feature>